<dbReference type="SUPFAM" id="SSF54593">
    <property type="entry name" value="Glyoxalase/Bleomycin resistance protein/Dihydroxybiphenyl dioxygenase"/>
    <property type="match status" value="1"/>
</dbReference>
<dbReference type="RefSeq" id="WP_350352796.1">
    <property type="nucleotide sequence ID" value="NZ_CP158357.1"/>
</dbReference>
<proteinExistence type="predicted"/>
<dbReference type="InterPro" id="IPR004360">
    <property type="entry name" value="Glyas_Fos-R_dOase_dom"/>
</dbReference>
<protein>
    <submittedName>
        <fullName evidence="2">VOC family protein</fullName>
    </submittedName>
</protein>
<dbReference type="EMBL" id="CP158357">
    <property type="protein sequence ID" value="XBX79884.1"/>
    <property type="molecule type" value="Genomic_DNA"/>
</dbReference>
<dbReference type="Pfam" id="PF00903">
    <property type="entry name" value="Glyoxalase"/>
    <property type="match status" value="1"/>
</dbReference>
<dbReference type="Gene3D" id="3.10.180.10">
    <property type="entry name" value="2,3-Dihydroxybiphenyl 1,2-Dioxygenase, domain 1"/>
    <property type="match status" value="1"/>
</dbReference>
<dbReference type="PROSITE" id="PS51819">
    <property type="entry name" value="VOC"/>
    <property type="match status" value="1"/>
</dbReference>
<dbReference type="AlphaFoldDB" id="A0AAU7VZD9"/>
<sequence length="121" mass="12931">MVIDRLFPILRTPDLPQLSGFYEQAFGAEVTYRYDHEGVDVYVALAVGGGQIGIGLEADIARGDAIAVWFYTDDVDATYAAALAAGAASVAPPEDLPWGERVAQARDPDGNLLYVATTTRP</sequence>
<organism evidence="2">
    <name type="scientific">Microbacterium sp. A8/3-1</name>
    <dbReference type="NCBI Taxonomy" id="3160749"/>
    <lineage>
        <taxon>Bacteria</taxon>
        <taxon>Bacillati</taxon>
        <taxon>Actinomycetota</taxon>
        <taxon>Actinomycetes</taxon>
        <taxon>Micrococcales</taxon>
        <taxon>Microbacteriaceae</taxon>
        <taxon>Microbacterium</taxon>
    </lineage>
</organism>
<evidence type="ECO:0000259" key="1">
    <source>
        <dbReference type="PROSITE" id="PS51819"/>
    </source>
</evidence>
<evidence type="ECO:0000313" key="2">
    <source>
        <dbReference type="EMBL" id="XBX79884.1"/>
    </source>
</evidence>
<dbReference type="PANTHER" id="PTHR34109">
    <property type="entry name" value="BNAUNNG04460D PROTEIN-RELATED"/>
    <property type="match status" value="1"/>
</dbReference>
<dbReference type="InterPro" id="IPR029068">
    <property type="entry name" value="Glyas_Bleomycin-R_OHBP_Dase"/>
</dbReference>
<accession>A0AAU7VZD9</accession>
<gene>
    <name evidence="2" type="ORF">ABS642_07310</name>
</gene>
<dbReference type="InterPro" id="IPR037523">
    <property type="entry name" value="VOC_core"/>
</dbReference>
<feature type="domain" description="VOC" evidence="1">
    <location>
        <begin position="2"/>
        <end position="118"/>
    </location>
</feature>
<name>A0AAU7VZD9_9MICO</name>
<reference evidence="2" key="1">
    <citation type="submission" date="2024-06" db="EMBL/GenBank/DDBJ databases">
        <title>Draft genome sequence of Microbacterium sp. strain A8/3-1, isolated from Oxytropis tragacanthoides Fisch. ex DC. Root nodules in the Altai region of Russia.</title>
        <authorList>
            <person name="Sazanova A."/>
            <person name="Guro P."/>
            <person name="Kuznetsova I."/>
            <person name="Belimov A."/>
            <person name="Safronova V."/>
        </authorList>
    </citation>
    <scope>NUCLEOTIDE SEQUENCE</scope>
    <source>
        <strain evidence="2">A8/3-1</strain>
    </source>
</reference>